<evidence type="ECO:0000313" key="8">
    <source>
        <dbReference type="EMBL" id="KAK0508561.1"/>
    </source>
</evidence>
<dbReference type="InterPro" id="IPR001753">
    <property type="entry name" value="Enoyl-CoA_hydra/iso"/>
</dbReference>
<accession>A0AA39QUC3</accession>
<evidence type="ECO:0000256" key="6">
    <source>
        <dbReference type="ARBA" id="ARBA00073937"/>
    </source>
</evidence>
<dbReference type="GO" id="GO:0006635">
    <property type="term" value="P:fatty acid beta-oxidation"/>
    <property type="evidence" value="ECO:0007669"/>
    <property type="project" value="TreeGrafter"/>
</dbReference>
<dbReference type="FunFam" id="3.90.226.10:FF:000019">
    <property type="entry name" value="Enoyl-CoA hydratase, mitochondrial"/>
    <property type="match status" value="1"/>
</dbReference>
<evidence type="ECO:0000256" key="2">
    <source>
        <dbReference type="ARBA" id="ARBA00012076"/>
    </source>
</evidence>
<dbReference type="EMBL" id="JAFEKC020000020">
    <property type="protein sequence ID" value="KAK0508561.1"/>
    <property type="molecule type" value="Genomic_DNA"/>
</dbReference>
<evidence type="ECO:0000256" key="4">
    <source>
        <dbReference type="ARBA" id="ARBA00023098"/>
    </source>
</evidence>
<dbReference type="Pfam" id="PF00378">
    <property type="entry name" value="ECH_1"/>
    <property type="match status" value="1"/>
</dbReference>
<keyword evidence="5" id="KW-0456">Lyase</keyword>
<dbReference type="PROSITE" id="PS00166">
    <property type="entry name" value="ENOYL_COA_HYDRATASE"/>
    <property type="match status" value="1"/>
</dbReference>
<keyword evidence="4" id="KW-0443">Lipid metabolism</keyword>
<sequence length="291" mass="31405">MASKLMIRPLAVKYSALYFRRSIRLYSQPVSNQYENILVDQPKPGVGKITLNRPRALNALSSALFQELNDALQKLDNDDSTGAIVLTGSEKAFAAGADIKEMKDLTFSKAYNTNFIASWSSTIPNIRKPIIAAVNGHALGGGCELALMTDIIYCSSSATFGQPEIKLGIIPGAGGSQRLIAAIGKSRAMELILTGKNFSGTEAAQWGVAARVFYSAEECVQGAVNTAEKIAGMSKVAMRAAKEVVNKSQEVGLRDGLDYERKVFHGLFGSKDQKIGMSAFAEKKKPEWSNE</sequence>
<keyword evidence="9" id="KW-1185">Reference proteome</keyword>
<evidence type="ECO:0000313" key="9">
    <source>
        <dbReference type="Proteomes" id="UP001166286"/>
    </source>
</evidence>
<comment type="caution">
    <text evidence="8">The sequence shown here is derived from an EMBL/GenBank/DDBJ whole genome shotgun (WGS) entry which is preliminary data.</text>
</comment>
<dbReference type="Proteomes" id="UP001166286">
    <property type="component" value="Unassembled WGS sequence"/>
</dbReference>
<dbReference type="AlphaFoldDB" id="A0AA39QUC3"/>
<evidence type="ECO:0000256" key="5">
    <source>
        <dbReference type="ARBA" id="ARBA00023239"/>
    </source>
</evidence>
<dbReference type="InterPro" id="IPR018376">
    <property type="entry name" value="Enoyl-CoA_hyd/isom_CS"/>
</dbReference>
<gene>
    <name evidence="8" type="ORF">JMJ35_008837</name>
</gene>
<comment type="similarity">
    <text evidence="1 7">Belongs to the enoyl-CoA hydratase/isomerase family.</text>
</comment>
<organism evidence="8 9">
    <name type="scientific">Cladonia borealis</name>
    <dbReference type="NCBI Taxonomy" id="184061"/>
    <lineage>
        <taxon>Eukaryota</taxon>
        <taxon>Fungi</taxon>
        <taxon>Dikarya</taxon>
        <taxon>Ascomycota</taxon>
        <taxon>Pezizomycotina</taxon>
        <taxon>Lecanoromycetes</taxon>
        <taxon>OSLEUM clade</taxon>
        <taxon>Lecanoromycetidae</taxon>
        <taxon>Lecanorales</taxon>
        <taxon>Lecanorineae</taxon>
        <taxon>Cladoniaceae</taxon>
        <taxon>Cladonia</taxon>
    </lineage>
</organism>
<keyword evidence="3" id="KW-0276">Fatty acid metabolism</keyword>
<name>A0AA39QUC3_9LECA</name>
<dbReference type="PANTHER" id="PTHR11941">
    <property type="entry name" value="ENOYL-COA HYDRATASE-RELATED"/>
    <property type="match status" value="1"/>
</dbReference>
<dbReference type="Gene3D" id="3.90.226.10">
    <property type="entry name" value="2-enoyl-CoA Hydratase, Chain A, domain 1"/>
    <property type="match status" value="1"/>
</dbReference>
<dbReference type="GO" id="GO:0005739">
    <property type="term" value="C:mitochondrion"/>
    <property type="evidence" value="ECO:0007669"/>
    <property type="project" value="TreeGrafter"/>
</dbReference>
<reference evidence="8" key="1">
    <citation type="submission" date="2023-03" db="EMBL/GenBank/DDBJ databases">
        <title>Complete genome of Cladonia borealis.</title>
        <authorList>
            <person name="Park H."/>
        </authorList>
    </citation>
    <scope>NUCLEOTIDE SEQUENCE</scope>
    <source>
        <strain evidence="8">ANT050790</strain>
    </source>
</reference>
<dbReference type="GO" id="GO:0004300">
    <property type="term" value="F:enoyl-CoA hydratase activity"/>
    <property type="evidence" value="ECO:0007669"/>
    <property type="project" value="UniProtKB-EC"/>
</dbReference>
<dbReference type="CDD" id="cd06558">
    <property type="entry name" value="crotonase-like"/>
    <property type="match status" value="1"/>
</dbReference>
<dbReference type="FunFam" id="1.10.12.10:FF:000001">
    <property type="entry name" value="Probable enoyl-CoA hydratase, mitochondrial"/>
    <property type="match status" value="1"/>
</dbReference>
<evidence type="ECO:0000256" key="1">
    <source>
        <dbReference type="ARBA" id="ARBA00005254"/>
    </source>
</evidence>
<dbReference type="PANTHER" id="PTHR11941:SF54">
    <property type="entry name" value="ENOYL-COA HYDRATASE, MITOCHONDRIAL"/>
    <property type="match status" value="1"/>
</dbReference>
<dbReference type="Gene3D" id="1.10.12.10">
    <property type="entry name" value="Lyase 2-enoyl-coa Hydratase, Chain A, domain 2"/>
    <property type="match status" value="1"/>
</dbReference>
<evidence type="ECO:0000256" key="3">
    <source>
        <dbReference type="ARBA" id="ARBA00022832"/>
    </source>
</evidence>
<dbReference type="InterPro" id="IPR014748">
    <property type="entry name" value="Enoyl-CoA_hydra_C"/>
</dbReference>
<protein>
    <recommendedName>
        <fullName evidence="6">Probable enoyl-CoA hydratase, mitochondrial</fullName>
        <ecNumber evidence="2">4.2.1.17</ecNumber>
    </recommendedName>
</protein>
<dbReference type="InterPro" id="IPR029045">
    <property type="entry name" value="ClpP/crotonase-like_dom_sf"/>
</dbReference>
<dbReference type="SUPFAM" id="SSF52096">
    <property type="entry name" value="ClpP/crotonase"/>
    <property type="match status" value="1"/>
</dbReference>
<dbReference type="EC" id="4.2.1.17" evidence="2"/>
<proteinExistence type="inferred from homology"/>
<evidence type="ECO:0000256" key="7">
    <source>
        <dbReference type="RuleBase" id="RU003707"/>
    </source>
</evidence>